<evidence type="ECO:0000256" key="3">
    <source>
        <dbReference type="ARBA" id="ARBA00013208"/>
    </source>
</evidence>
<name>A0A3Q8CGL9_9LACO</name>
<dbReference type="InterPro" id="IPR019758">
    <property type="entry name" value="Pept_S26A_signal_pept_1_CS"/>
</dbReference>
<dbReference type="PANTHER" id="PTHR43390:SF8">
    <property type="entry name" value="SIGNAL PEPTIDASE I"/>
    <property type="match status" value="1"/>
</dbReference>
<evidence type="ECO:0000256" key="6">
    <source>
        <dbReference type="PIRSR" id="PIRSR600223-1"/>
    </source>
</evidence>
<dbReference type="InterPro" id="IPR019756">
    <property type="entry name" value="Pept_S26A_signal_pept_1_Ser-AS"/>
</dbReference>
<keyword evidence="5 7" id="KW-0378">Hydrolase</keyword>
<dbReference type="EC" id="3.4.21.89" evidence="3 7"/>
<evidence type="ECO:0000259" key="9">
    <source>
        <dbReference type="Pfam" id="PF10502"/>
    </source>
</evidence>
<organism evidence="10 11">
    <name type="scientific">Liquorilactobacillus nagelii</name>
    <dbReference type="NCBI Taxonomy" id="82688"/>
    <lineage>
        <taxon>Bacteria</taxon>
        <taxon>Bacillati</taxon>
        <taxon>Bacillota</taxon>
        <taxon>Bacilli</taxon>
        <taxon>Lactobacillales</taxon>
        <taxon>Lactobacillaceae</taxon>
        <taxon>Liquorilactobacillus</taxon>
    </lineage>
</organism>
<comment type="similarity">
    <text evidence="8">Belongs to the peptidase S26 family.</text>
</comment>
<dbReference type="GO" id="GO:0009003">
    <property type="term" value="F:signal peptidase activity"/>
    <property type="evidence" value="ECO:0007669"/>
    <property type="project" value="UniProtKB-EC"/>
</dbReference>
<dbReference type="Gene3D" id="2.10.109.10">
    <property type="entry name" value="Umud Fragment, subunit A"/>
    <property type="match status" value="1"/>
</dbReference>
<comment type="subcellular location">
    <subcellularLocation>
        <location evidence="2">Cell membrane</location>
        <topology evidence="2">Single-pass type II membrane protein</topology>
    </subcellularLocation>
    <subcellularLocation>
        <location evidence="8">Membrane</location>
        <topology evidence="8">Single-pass type II membrane protein</topology>
    </subcellularLocation>
</comment>
<dbReference type="AlphaFoldDB" id="A0A3Q8CGL9"/>
<dbReference type="PANTHER" id="PTHR43390">
    <property type="entry name" value="SIGNAL PEPTIDASE I"/>
    <property type="match status" value="1"/>
</dbReference>
<feature type="transmembrane region" description="Helical" evidence="7">
    <location>
        <begin position="7"/>
        <end position="28"/>
    </location>
</feature>
<keyword evidence="7" id="KW-0812">Transmembrane</keyword>
<evidence type="ECO:0000313" key="10">
    <source>
        <dbReference type="EMBL" id="AUJ32161.1"/>
    </source>
</evidence>
<dbReference type="PROSITE" id="PS00761">
    <property type="entry name" value="SPASE_I_3"/>
    <property type="match status" value="1"/>
</dbReference>
<dbReference type="GeneID" id="78521490"/>
<evidence type="ECO:0000256" key="1">
    <source>
        <dbReference type="ARBA" id="ARBA00000677"/>
    </source>
</evidence>
<dbReference type="CDD" id="cd06530">
    <property type="entry name" value="S26_SPase_I"/>
    <property type="match status" value="1"/>
</dbReference>
<dbReference type="InterPro" id="IPR000223">
    <property type="entry name" value="Pept_S26A_signal_pept_1"/>
</dbReference>
<dbReference type="PRINTS" id="PR00727">
    <property type="entry name" value="LEADERPTASE"/>
</dbReference>
<dbReference type="PROSITE" id="PS00760">
    <property type="entry name" value="SPASE_I_2"/>
    <property type="match status" value="1"/>
</dbReference>
<dbReference type="RefSeq" id="WP_057886004.1">
    <property type="nucleotide sequence ID" value="NZ_CP018180.1"/>
</dbReference>
<gene>
    <name evidence="10" type="ORF">BSQ50_06080</name>
</gene>
<evidence type="ECO:0000256" key="4">
    <source>
        <dbReference type="ARBA" id="ARBA00022670"/>
    </source>
</evidence>
<proteinExistence type="inferred from homology"/>
<accession>A0A3Q8CGL9</accession>
<evidence type="ECO:0000313" key="11">
    <source>
        <dbReference type="Proteomes" id="UP000324497"/>
    </source>
</evidence>
<keyword evidence="11" id="KW-1185">Reference proteome</keyword>
<evidence type="ECO:0000256" key="2">
    <source>
        <dbReference type="ARBA" id="ARBA00004401"/>
    </source>
</evidence>
<dbReference type="InterPro" id="IPR036286">
    <property type="entry name" value="LexA/Signal_pep-like_sf"/>
</dbReference>
<keyword evidence="7" id="KW-0472">Membrane</keyword>
<keyword evidence="4 7" id="KW-0645">Protease</keyword>
<feature type="active site" evidence="6">
    <location>
        <position position="85"/>
    </location>
</feature>
<dbReference type="KEGG" id="lng:BSQ50_06080"/>
<dbReference type="Pfam" id="PF10502">
    <property type="entry name" value="Peptidase_S26"/>
    <property type="match status" value="1"/>
</dbReference>
<evidence type="ECO:0000256" key="8">
    <source>
        <dbReference type="RuleBase" id="RU362042"/>
    </source>
</evidence>
<reference evidence="10 11" key="1">
    <citation type="submission" date="2016-11" db="EMBL/GenBank/DDBJ databases">
        <title>Interaction between Lactobacillus species and yeast in water kefir.</title>
        <authorList>
            <person name="Behr J."/>
            <person name="Xu D."/>
            <person name="Vogel R.F."/>
        </authorList>
    </citation>
    <scope>NUCLEOTIDE SEQUENCE [LARGE SCALE GENOMIC DNA]</scope>
    <source>
        <strain evidence="10 11">TMW 1.1827</strain>
    </source>
</reference>
<dbReference type="EMBL" id="CP018180">
    <property type="protein sequence ID" value="AUJ32161.1"/>
    <property type="molecule type" value="Genomic_DNA"/>
</dbReference>
<evidence type="ECO:0000256" key="5">
    <source>
        <dbReference type="ARBA" id="ARBA00022801"/>
    </source>
</evidence>
<dbReference type="GO" id="GO:0004252">
    <property type="term" value="F:serine-type endopeptidase activity"/>
    <property type="evidence" value="ECO:0007669"/>
    <property type="project" value="InterPro"/>
</dbReference>
<sequence>MQTLKNIFSWVLPVLIGLLIALIVRQFLFGFVKVDGTSMYPTLQNNERVMLLKQAKIHHNTVIVFNADGVDHNSPGVTKRTKYVKRVIGMPGDKVEYKSNGTVLVNGKKLSQGYITKAQQISGTLDLYSGYKEATGVVLGTGKTFIVPKNSYFVLGDNRKVSNDSRYYGFVPKSKIDGVVKVPFWNSKAKLINSFK</sequence>
<dbReference type="NCBIfam" id="TIGR02227">
    <property type="entry name" value="sigpep_I_bact"/>
    <property type="match status" value="1"/>
</dbReference>
<feature type="active site" evidence="6">
    <location>
        <position position="38"/>
    </location>
</feature>
<dbReference type="SUPFAM" id="SSF51306">
    <property type="entry name" value="LexA/Signal peptidase"/>
    <property type="match status" value="1"/>
</dbReference>
<feature type="domain" description="Peptidase S26" evidence="9">
    <location>
        <begin position="8"/>
        <end position="185"/>
    </location>
</feature>
<dbReference type="Proteomes" id="UP000324497">
    <property type="component" value="Chromosome"/>
</dbReference>
<protein>
    <recommendedName>
        <fullName evidence="3 7">Signal peptidase I</fullName>
        <ecNumber evidence="3 7">3.4.21.89</ecNumber>
    </recommendedName>
</protein>
<comment type="catalytic activity">
    <reaction evidence="1 7">
        <text>Cleavage of hydrophobic, N-terminal signal or leader sequences from secreted and periplasmic proteins.</text>
        <dbReference type="EC" id="3.4.21.89"/>
    </reaction>
</comment>
<dbReference type="GO" id="GO:0005886">
    <property type="term" value="C:plasma membrane"/>
    <property type="evidence" value="ECO:0007669"/>
    <property type="project" value="UniProtKB-SubCell"/>
</dbReference>
<evidence type="ECO:0000256" key="7">
    <source>
        <dbReference type="RuleBase" id="RU003993"/>
    </source>
</evidence>
<dbReference type="InterPro" id="IPR019533">
    <property type="entry name" value="Peptidase_S26"/>
</dbReference>
<dbReference type="InterPro" id="IPR019757">
    <property type="entry name" value="Pept_S26A_signal_pept_1_Lys-AS"/>
</dbReference>
<dbReference type="GO" id="GO:0006465">
    <property type="term" value="P:signal peptide processing"/>
    <property type="evidence" value="ECO:0007669"/>
    <property type="project" value="InterPro"/>
</dbReference>
<keyword evidence="7" id="KW-1133">Transmembrane helix</keyword>
<dbReference type="PROSITE" id="PS00501">
    <property type="entry name" value="SPASE_I_1"/>
    <property type="match status" value="1"/>
</dbReference>